<dbReference type="InterPro" id="IPR027417">
    <property type="entry name" value="P-loop_NTPase"/>
</dbReference>
<dbReference type="GO" id="GO:0005524">
    <property type="term" value="F:ATP binding"/>
    <property type="evidence" value="ECO:0007669"/>
    <property type="project" value="InterPro"/>
</dbReference>
<evidence type="ECO:0000313" key="3">
    <source>
        <dbReference type="EMBL" id="MBU3843790.1"/>
    </source>
</evidence>
<dbReference type="Gene3D" id="3.40.50.150">
    <property type="entry name" value="Vaccinia Virus protein VP39"/>
    <property type="match status" value="1"/>
</dbReference>
<evidence type="ECO:0000259" key="2">
    <source>
        <dbReference type="PROSITE" id="PS51192"/>
    </source>
</evidence>
<feature type="region of interest" description="Disordered" evidence="1">
    <location>
        <begin position="573"/>
        <end position="613"/>
    </location>
</feature>
<dbReference type="InterPro" id="IPR011856">
    <property type="entry name" value="tRNA_endonuc-like_dom_sf"/>
</dbReference>
<accession>A0A948WXG0</accession>
<dbReference type="SMART" id="SM00487">
    <property type="entry name" value="DEXDc"/>
    <property type="match status" value="1"/>
</dbReference>
<keyword evidence="3" id="KW-0547">Nucleotide-binding</keyword>
<dbReference type="PANTHER" id="PTHR47396">
    <property type="entry name" value="TYPE I RESTRICTION ENZYME ECOKI R PROTEIN"/>
    <property type="match status" value="1"/>
</dbReference>
<comment type="caution">
    <text evidence="3">The sequence shown here is derived from an EMBL/GenBank/DDBJ whole genome shotgun (WGS) entry which is preliminary data.</text>
</comment>
<sequence>MHQPQSTLGSPAQTKVNTANNNNNITATTTTTISSTGTWSYADVSAGVGLSVDSGSDSSSEEGFVCDEFAQRHALAKLFASMRAQAANTRAQGTSFERLMLQALQLDPVYAQEFSLVQLYPDWAKAHPELNTATNDCGIDLVAALRAPVLATQPFVAIQCKFYQEGVTITKHDVDSFLANSSRSCFAYRILIATSNEWSVNLRHELQEQEKPVHIITTADLVRFAVDWSHFLDTGQLSRAPKNKLRPYQEAAMEAVLNGLAQHDRGKLIMACGSGKTFTALKIAENFTTHCGLILFVVPSLALLNQIMQVWLKQSELPLIAIPVCSDRTVGHDSSATVLSPKASKMASVQATAAADAVDASAAVGEGEEFSEDDLLFNATDLPFAATTDAQALASQVQRAQDYIHRHDDGGNIAVFSTYHSLKVISRAQHEHAMASFDLIISDEAHRTVGGYYNADIVGKEQESFFTRIHDADFIRGRKRLYMTATPKVYGVLAKEQELNHLVTLYSMDDESIFGPLFYSLSFTQAVQLGILVDFKLLVPVIDARAITGLSPRDQQDAISKVVAATCHSLQEPATAVSAPQQPEQEQMQTEEQKQSAAQTEQQQQAQQPKPVEVQAEAAINAARPARCLQLRLTARGVQTANGKIVSSVAAPELYSLESRKDKLTLHSDRDLPMLSLLEGFHESSDSRARVAGVASRVSALRSAGAVSHGAGAASTTSAWTSESALSGKSAWTGETSCTSESTWMGDNSGADESANTMAYPDDETALLSPEVISDLSQNNLARLICVWKALNKYGLGLREQPMQRVLLYAAMIDSERTSKRRNTKGHLGSVQIAKFWSEGVARYSHYINAHCVQWQKSQHLPAAAQAGVAPASVLAPKAQSLPGQHVFWQNEQRYLAEHPLTIDCQHIDGHMDALTKTQKLEWLQAEVPAGVCKVLTNVRCLQEGVDVPALDAVVFNSPRRSQIEVAQIIGRVMRPAPNKKLGYVIVPVVTANGDAPQEVLAQSDEFQVVWQVIAALKSLNPQRVLVDGKFHKLDAAHIEIISCQQDLISRRRHSASRLPRSVRALAQASRINSSQGEYVNWEELEVTAEEIAAYEEYIFNFVSNIKLTLVQKFGSAHEWTDWAQDVGRLCARQVGSVKELFVAAAHDPLHQHFIASFKHELEVATNVQNFSDADIEDLVAQYLVIRPVLEALFQDYPFMSHNAISQALSMLLSNLDQHDSLRFNADLQAFYEGINLRLSSLTTFAERQSVIIELFAQFFKVAFPKLQDKYGIVYTPVPVVDFMLHSVESVLQRYFATSFTSPEVHVLDPFAGTGTFLTRLMQSGLISKERLEDKYLHELHGFEILPLAYFISALNIEAVFLECYQKIHGHPLPVHNYRPNKVMSLTDTFRQGEVSELLNSSSALFVNQLRRQQVEQQPLRVIMGNPPYSVGQDSHSDDNQNDKYPEVDARIAATFGAQAGNVANKNSLYDSYIRAIRWAADRLHDNGVLCFVMNAGWLKNTVGAGIRRSLQQEFAAIYIFHLKGNGHVLGADIKKEGGKIFGSGSRAPVAITLLVKNSRAKEQGQIFYSEVPDGLNLKDKLDYLQKLGSMFPQGDDSLFRIIIPDEFGDWFNQRRTDFADFISVDGKNLTGEKGLFASFSRGTVTSRDAWSFSTSRPALAAQMSRCITFYNQQLDCAEQSKAQGHSFKHATDDSSIKWERELEKNFVRGRRSEPFDPHKAVESLYRPFVKKFLYNDRLWLSNSYQMPFIYPEEGMPNLTITVMGTGVDQHVNFSCLMTDTISCLGVIDNNQCLPRYLYYPVDSKKGKAALQVGGVLQNGYVRMDALSLEGLQHFKEAYPEHEAQIDADTVFYYIYGLLHSPEYRENYDANLHRELARIPRVATWEEFMSFVQAGRTLAHLHVDYEQVAPYSGCIIKQRKEHPSYYVQQLQYGKIKGVRGNAGRDKTVIRYNEDITISAIPQQAQDYVVNKKSALDWIVERCGVSQDKVSKLVQDYNDMATEKGDERYILNLILRLVTVSLESVQVIKSLPALHLHPLEQHGRQNLLRPTPPLK</sequence>
<dbReference type="InterPro" id="IPR041635">
    <property type="entry name" value="Type_ISP_LLaBIII_C"/>
</dbReference>
<keyword evidence="3" id="KW-0347">Helicase</keyword>
<dbReference type="InterPro" id="IPR006935">
    <property type="entry name" value="Helicase/UvrB_N"/>
</dbReference>
<reference evidence="3" key="1">
    <citation type="journal article" date="2021" name="PeerJ">
        <title>Extensive microbial diversity within the chicken gut microbiome revealed by metagenomics and culture.</title>
        <authorList>
            <person name="Gilroy R."/>
            <person name="Ravi A."/>
            <person name="Getino M."/>
            <person name="Pursley I."/>
            <person name="Horton D.L."/>
            <person name="Alikhan N.F."/>
            <person name="Baker D."/>
            <person name="Gharbi K."/>
            <person name="Hall N."/>
            <person name="Watson M."/>
            <person name="Adriaenssens E.M."/>
            <person name="Foster-Nyarko E."/>
            <person name="Jarju S."/>
            <person name="Secka A."/>
            <person name="Antonio M."/>
            <person name="Oren A."/>
            <person name="Chaudhuri R.R."/>
            <person name="La Ragione R."/>
            <person name="Hildebrand F."/>
            <person name="Pallen M.J."/>
        </authorList>
    </citation>
    <scope>NUCLEOTIDE SEQUENCE</scope>
    <source>
        <strain evidence="3">378</strain>
    </source>
</reference>
<feature type="region of interest" description="Disordered" evidence="1">
    <location>
        <begin position="1"/>
        <end position="29"/>
    </location>
</feature>
<dbReference type="InterPro" id="IPR001650">
    <property type="entry name" value="Helicase_C-like"/>
</dbReference>
<evidence type="ECO:0000313" key="4">
    <source>
        <dbReference type="Proteomes" id="UP000733611"/>
    </source>
</evidence>
<dbReference type="InterPro" id="IPR039442">
    <property type="entry name" value="Mrr-like_dom"/>
</dbReference>
<dbReference type="Pfam" id="PF04851">
    <property type="entry name" value="ResIII"/>
    <property type="match status" value="1"/>
</dbReference>
<keyword evidence="3" id="KW-0067">ATP-binding</keyword>
<dbReference type="InterPro" id="IPR050742">
    <property type="entry name" value="Helicase_Restrict-Modif_Enz"/>
</dbReference>
<dbReference type="GO" id="GO:0005829">
    <property type="term" value="C:cytosol"/>
    <property type="evidence" value="ECO:0007669"/>
    <property type="project" value="TreeGrafter"/>
</dbReference>
<evidence type="ECO:0000256" key="1">
    <source>
        <dbReference type="SAM" id="MobiDB-lite"/>
    </source>
</evidence>
<feature type="compositionally biased region" description="Low complexity" evidence="1">
    <location>
        <begin position="17"/>
        <end position="29"/>
    </location>
</feature>
<dbReference type="Pfam" id="PF22240">
    <property type="entry name" value="ISP_coupler"/>
    <property type="match status" value="1"/>
</dbReference>
<dbReference type="CDD" id="cd18785">
    <property type="entry name" value="SF2_C"/>
    <property type="match status" value="1"/>
</dbReference>
<dbReference type="GO" id="GO:0003677">
    <property type="term" value="F:DNA binding"/>
    <property type="evidence" value="ECO:0007669"/>
    <property type="project" value="InterPro"/>
</dbReference>
<dbReference type="PROSITE" id="PS51192">
    <property type="entry name" value="HELICASE_ATP_BIND_1"/>
    <property type="match status" value="1"/>
</dbReference>
<proteinExistence type="predicted"/>
<dbReference type="SUPFAM" id="SSF52540">
    <property type="entry name" value="P-loop containing nucleoside triphosphate hydrolases"/>
    <property type="match status" value="2"/>
</dbReference>
<feature type="compositionally biased region" description="Low complexity" evidence="1">
    <location>
        <begin position="581"/>
        <end position="613"/>
    </location>
</feature>
<protein>
    <submittedName>
        <fullName evidence="3">DEAD/DEAH box helicase family protein</fullName>
    </submittedName>
</protein>
<dbReference type="InterPro" id="IPR029063">
    <property type="entry name" value="SAM-dependent_MTases_sf"/>
</dbReference>
<dbReference type="InterPro" id="IPR053980">
    <property type="entry name" value="ISP_coupler"/>
</dbReference>
<dbReference type="GO" id="GO:0004386">
    <property type="term" value="F:helicase activity"/>
    <property type="evidence" value="ECO:0007669"/>
    <property type="project" value="UniProtKB-KW"/>
</dbReference>
<dbReference type="Gene3D" id="3.40.50.300">
    <property type="entry name" value="P-loop containing nucleotide triphosphate hydrolases"/>
    <property type="match status" value="2"/>
</dbReference>
<dbReference type="Proteomes" id="UP000733611">
    <property type="component" value="Unassembled WGS sequence"/>
</dbReference>
<dbReference type="Pfam" id="PF18135">
    <property type="entry name" value="Type_ISP_C"/>
    <property type="match status" value="1"/>
</dbReference>
<reference evidence="3" key="2">
    <citation type="submission" date="2021-04" db="EMBL/GenBank/DDBJ databases">
        <authorList>
            <person name="Gilroy R."/>
        </authorList>
    </citation>
    <scope>NUCLEOTIDE SEQUENCE</scope>
    <source>
        <strain evidence="3">378</strain>
    </source>
</reference>
<dbReference type="PANTHER" id="PTHR47396:SF1">
    <property type="entry name" value="ATP-DEPENDENT HELICASE IRC3-RELATED"/>
    <property type="match status" value="1"/>
</dbReference>
<keyword evidence="3" id="KW-0378">Hydrolase</keyword>
<dbReference type="EMBL" id="JAHLFE010000053">
    <property type="protein sequence ID" value="MBU3843790.1"/>
    <property type="molecule type" value="Genomic_DNA"/>
</dbReference>
<dbReference type="SUPFAM" id="SSF53335">
    <property type="entry name" value="S-adenosyl-L-methionine-dependent methyltransferases"/>
    <property type="match status" value="1"/>
</dbReference>
<feature type="compositionally biased region" description="Polar residues" evidence="1">
    <location>
        <begin position="1"/>
        <end position="16"/>
    </location>
</feature>
<feature type="domain" description="Helicase ATP-binding" evidence="2">
    <location>
        <begin position="257"/>
        <end position="505"/>
    </location>
</feature>
<dbReference type="SMART" id="SM00490">
    <property type="entry name" value="HELICc"/>
    <property type="match status" value="1"/>
</dbReference>
<dbReference type="Gene3D" id="3.40.1350.10">
    <property type="match status" value="1"/>
</dbReference>
<dbReference type="GO" id="GO:0016787">
    <property type="term" value="F:hydrolase activity"/>
    <property type="evidence" value="ECO:0007669"/>
    <property type="project" value="InterPro"/>
</dbReference>
<dbReference type="Pfam" id="PF00271">
    <property type="entry name" value="Helicase_C"/>
    <property type="match status" value="1"/>
</dbReference>
<gene>
    <name evidence="3" type="ORF">H9847_02805</name>
</gene>
<dbReference type="PRINTS" id="PR00507">
    <property type="entry name" value="N12N6MTFRASE"/>
</dbReference>
<organism evidence="3 4">
    <name type="scientific">Candidatus Anaerobiospirillum pullicola</name>
    <dbReference type="NCBI Taxonomy" id="2838451"/>
    <lineage>
        <taxon>Bacteria</taxon>
        <taxon>Pseudomonadati</taxon>
        <taxon>Pseudomonadota</taxon>
        <taxon>Gammaproteobacteria</taxon>
        <taxon>Aeromonadales</taxon>
        <taxon>Succinivibrionaceae</taxon>
        <taxon>Anaerobiospirillum</taxon>
    </lineage>
</organism>
<dbReference type="InterPro" id="IPR014001">
    <property type="entry name" value="Helicase_ATP-bd"/>
</dbReference>
<name>A0A948WXG0_9GAMM</name>
<dbReference type="Pfam" id="PF13156">
    <property type="entry name" value="Mrr_cat_2"/>
    <property type="match status" value="1"/>
</dbReference>